<dbReference type="Pfam" id="PF03169">
    <property type="entry name" value="OPT"/>
    <property type="match status" value="2"/>
</dbReference>
<feature type="compositionally biased region" description="Basic and acidic residues" evidence="7">
    <location>
        <begin position="27"/>
        <end position="37"/>
    </location>
</feature>
<evidence type="ECO:0000313" key="9">
    <source>
        <dbReference type="EMBL" id="KAH0934335.1"/>
    </source>
</evidence>
<feature type="transmembrane region" description="Helical" evidence="8">
    <location>
        <begin position="545"/>
        <end position="565"/>
    </location>
</feature>
<feature type="transmembrane region" description="Helical" evidence="8">
    <location>
        <begin position="66"/>
        <end position="88"/>
    </location>
</feature>
<keyword evidence="3" id="KW-0813">Transport</keyword>
<dbReference type="PANTHER" id="PTHR31645">
    <property type="entry name" value="OLIGOPEPTIDE TRANSPORTER YGL114W-RELATED"/>
    <property type="match status" value="1"/>
</dbReference>
<evidence type="ECO:0000256" key="3">
    <source>
        <dbReference type="ARBA" id="ARBA00022448"/>
    </source>
</evidence>
<evidence type="ECO:0000256" key="4">
    <source>
        <dbReference type="ARBA" id="ARBA00022692"/>
    </source>
</evidence>
<reference evidence="9 10" key="1">
    <citation type="submission" date="2021-05" db="EMBL/GenBank/DDBJ databases">
        <title>Genome Assembly of Synthetic Allotetraploid Brassica napus Reveals Homoeologous Exchanges between Subgenomes.</title>
        <authorList>
            <person name="Davis J.T."/>
        </authorList>
    </citation>
    <scope>NUCLEOTIDE SEQUENCE [LARGE SCALE GENOMIC DNA]</scope>
    <source>
        <strain evidence="10">cv. Da-Ae</strain>
        <tissue evidence="9">Seedling</tissue>
    </source>
</reference>
<dbReference type="InterPro" id="IPR004813">
    <property type="entry name" value="OPT"/>
</dbReference>
<dbReference type="EMBL" id="JAGKQM010000003">
    <property type="protein sequence ID" value="KAH0934335.1"/>
    <property type="molecule type" value="Genomic_DNA"/>
</dbReference>
<keyword evidence="6 8" id="KW-0472">Membrane</keyword>
<keyword evidence="4 8" id="KW-0812">Transmembrane</keyword>
<evidence type="ECO:0000256" key="2">
    <source>
        <dbReference type="ARBA" id="ARBA00010276"/>
    </source>
</evidence>
<protein>
    <submittedName>
        <fullName evidence="9">Uncharacterized protein</fullName>
    </submittedName>
</protein>
<evidence type="ECO:0000256" key="7">
    <source>
        <dbReference type="SAM" id="MobiDB-lite"/>
    </source>
</evidence>
<feature type="region of interest" description="Disordered" evidence="7">
    <location>
        <begin position="1"/>
        <end position="50"/>
    </location>
</feature>
<evidence type="ECO:0000256" key="5">
    <source>
        <dbReference type="ARBA" id="ARBA00022989"/>
    </source>
</evidence>
<feature type="transmembrane region" description="Helical" evidence="8">
    <location>
        <begin position="488"/>
        <end position="510"/>
    </location>
</feature>
<keyword evidence="5 8" id="KW-1133">Transmembrane helix</keyword>
<dbReference type="NCBIfam" id="TIGR00728">
    <property type="entry name" value="OPT_sfam"/>
    <property type="match status" value="2"/>
</dbReference>
<dbReference type="Proteomes" id="UP000824890">
    <property type="component" value="Unassembled WGS sequence"/>
</dbReference>
<feature type="compositionally biased region" description="Acidic residues" evidence="7">
    <location>
        <begin position="38"/>
        <end position="49"/>
    </location>
</feature>
<name>A0ABQ8DY84_BRANA</name>
<sequence length="732" mass="81282">MRKGVRSPDKDHQIVEHELQETGFSPEPEKATNKHVEEEEEEEEEEDESVEKIFESREVPSWKKQLTLRAFVVSFMLSILFSFIVMKLNLTTGIIPSLNVSAGLLGFFFVKTWTKVLYKSGYLKQPFTRQENTVIQTCVVASSGIAFSGGFGTYLFGMSERIAKQSGDASRGFKDPSLGWIIGFLFVVSFLGLFSVVPLRKIMVIDFKLTYPSGTATAHLINSFHTPQGAKLAKKQVRMLGKFFSLSFLWSFFQWFFTGGDNCGFSNFPTFGLKAYQYKFYFDFSATYVGVGMICPYIINISVLLGGILSWGIMWPLIETKKGDWFPADLRGTSSRASFTVEEDPTASPYSPKQSYDDQRRTRFFLKDQIPTWFAMGGYIIIAATSTAILPHMFHQLRWYYILVIYICAPVLAFCNAYGAGLTDWSLASTYGKLAIFTIGAWAGSEHGGMLAGLAACGVMMNIVSTASDLTQDFKTGYLTLSSPRSMFISQVIGTAMGCVVSPCVFWLFYNAFDDLGLPNSEYPAPFATVYRSMAKLGVEGVASLPRECLVLCYAFFGVAILVNIVKDSLPSRWGRFVPLPMAMAIPFFLGPYFAIDMCVGSLVLFVWERVDAAKAGAFGTAVASGLICGDGIWSLPSSVLAIAGVSPPVCMKFLDAATNSKVDKAPRWVASVKPWDIHMYAMLWYPLQPWCPHLSAFVFEHGSIDHTRIQPAPTVNQLSCKVSHSLGRERM</sequence>
<evidence type="ECO:0000256" key="6">
    <source>
        <dbReference type="ARBA" id="ARBA00023136"/>
    </source>
</evidence>
<organism evidence="9 10">
    <name type="scientific">Brassica napus</name>
    <name type="common">Rape</name>
    <dbReference type="NCBI Taxonomy" id="3708"/>
    <lineage>
        <taxon>Eukaryota</taxon>
        <taxon>Viridiplantae</taxon>
        <taxon>Streptophyta</taxon>
        <taxon>Embryophyta</taxon>
        <taxon>Tracheophyta</taxon>
        <taxon>Spermatophyta</taxon>
        <taxon>Magnoliopsida</taxon>
        <taxon>eudicotyledons</taxon>
        <taxon>Gunneridae</taxon>
        <taxon>Pentapetalae</taxon>
        <taxon>rosids</taxon>
        <taxon>malvids</taxon>
        <taxon>Brassicales</taxon>
        <taxon>Brassicaceae</taxon>
        <taxon>Brassiceae</taxon>
        <taxon>Brassica</taxon>
    </lineage>
</organism>
<feature type="transmembrane region" description="Helical" evidence="8">
    <location>
        <begin position="288"/>
        <end position="313"/>
    </location>
</feature>
<gene>
    <name evidence="9" type="ORF">HID58_011452</name>
</gene>
<evidence type="ECO:0000256" key="8">
    <source>
        <dbReference type="SAM" id="Phobius"/>
    </source>
</evidence>
<evidence type="ECO:0000313" key="10">
    <source>
        <dbReference type="Proteomes" id="UP000824890"/>
    </source>
</evidence>
<feature type="transmembrane region" description="Helical" evidence="8">
    <location>
        <begin position="177"/>
        <end position="199"/>
    </location>
</feature>
<comment type="caution">
    <text evidence="9">The sequence shown here is derived from an EMBL/GenBank/DDBJ whole genome shotgun (WGS) entry which is preliminary data.</text>
</comment>
<feature type="compositionally biased region" description="Basic and acidic residues" evidence="7">
    <location>
        <begin position="1"/>
        <end position="20"/>
    </location>
</feature>
<evidence type="ECO:0000256" key="1">
    <source>
        <dbReference type="ARBA" id="ARBA00004141"/>
    </source>
</evidence>
<feature type="transmembrane region" description="Helical" evidence="8">
    <location>
        <begin position="134"/>
        <end position="157"/>
    </location>
</feature>
<feature type="transmembrane region" description="Helical" evidence="8">
    <location>
        <begin position="370"/>
        <end position="393"/>
    </location>
</feature>
<dbReference type="PANTHER" id="PTHR31645:SF71">
    <property type="entry name" value="(RAPE) HYPOTHETICAL PROTEIN"/>
    <property type="match status" value="1"/>
</dbReference>
<comment type="subcellular location">
    <subcellularLocation>
        <location evidence="1">Membrane</location>
        <topology evidence="1">Multi-pass membrane protein</topology>
    </subcellularLocation>
</comment>
<feature type="transmembrane region" description="Helical" evidence="8">
    <location>
        <begin position="399"/>
        <end position="418"/>
    </location>
</feature>
<dbReference type="InterPro" id="IPR045035">
    <property type="entry name" value="YSL-like"/>
</dbReference>
<feature type="transmembrane region" description="Helical" evidence="8">
    <location>
        <begin position="239"/>
        <end position="257"/>
    </location>
</feature>
<feature type="transmembrane region" description="Helical" evidence="8">
    <location>
        <begin position="94"/>
        <end position="113"/>
    </location>
</feature>
<accession>A0ABQ8DY84</accession>
<keyword evidence="10" id="KW-1185">Reference proteome</keyword>
<proteinExistence type="inferred from homology"/>
<comment type="similarity">
    <text evidence="2">Belongs to the YSL (TC 2.A.67.2) family.</text>
</comment>